<keyword evidence="2" id="KW-1185">Reference proteome</keyword>
<dbReference type="AlphaFoldDB" id="A0A1X6PFW6"/>
<dbReference type="EMBL" id="KV918786">
    <property type="protein sequence ID" value="OSX79747.1"/>
    <property type="molecule type" value="Genomic_DNA"/>
</dbReference>
<dbReference type="Proteomes" id="UP000218209">
    <property type="component" value="Unassembled WGS sequence"/>
</dbReference>
<gene>
    <name evidence="1" type="ORF">BU14_0071s0002</name>
</gene>
<evidence type="ECO:0000313" key="2">
    <source>
        <dbReference type="Proteomes" id="UP000218209"/>
    </source>
</evidence>
<sequence>MLACSVICTRRPCGSPTQQCSRQRSPQHTALAHLRKDQTFSLSHKTPCSGRNGRDENHGWCKTSLEHDEHGNATRAHNRQAHLRKLERATAPTGLATPTRSSWVMLRHRRSRHNTVAMARSAAHPPRGHRRVHHPRLPTLQRQEVGTKIYNTDNSYIGHGPPTAPACHAWPRASLAWNCLTPRM</sequence>
<reference evidence="1 2" key="1">
    <citation type="submission" date="2017-03" db="EMBL/GenBank/DDBJ databases">
        <title>WGS assembly of Porphyra umbilicalis.</title>
        <authorList>
            <person name="Brawley S.H."/>
            <person name="Blouin N.A."/>
            <person name="Ficko-Blean E."/>
            <person name="Wheeler G.L."/>
            <person name="Lohr M."/>
            <person name="Goodson H.V."/>
            <person name="Jenkins J.W."/>
            <person name="Blaby-Haas C.E."/>
            <person name="Helliwell K.E."/>
            <person name="Chan C."/>
            <person name="Marriage T."/>
            <person name="Bhattacharya D."/>
            <person name="Klein A.S."/>
            <person name="Badis Y."/>
            <person name="Brodie J."/>
            <person name="Cao Y."/>
            <person name="Collen J."/>
            <person name="Dittami S.M."/>
            <person name="Gachon C.M."/>
            <person name="Green B.R."/>
            <person name="Karpowicz S."/>
            <person name="Kim J.W."/>
            <person name="Kudahl U."/>
            <person name="Lin S."/>
            <person name="Michel G."/>
            <person name="Mittag M."/>
            <person name="Olson B.J."/>
            <person name="Pangilinan J."/>
            <person name="Peng Y."/>
            <person name="Qiu H."/>
            <person name="Shu S."/>
            <person name="Singer J.T."/>
            <person name="Smith A.G."/>
            <person name="Sprecher B.N."/>
            <person name="Wagner V."/>
            <person name="Wang W."/>
            <person name="Wang Z.-Y."/>
            <person name="Yan J."/>
            <person name="Yarish C."/>
            <person name="Zoeuner-Riek S."/>
            <person name="Zhuang Y."/>
            <person name="Zou Y."/>
            <person name="Lindquist E.A."/>
            <person name="Grimwood J."/>
            <person name="Barry K."/>
            <person name="Rokhsar D.S."/>
            <person name="Schmutz J."/>
            <person name="Stiller J.W."/>
            <person name="Grossman A.R."/>
            <person name="Prochnik S.E."/>
        </authorList>
    </citation>
    <scope>NUCLEOTIDE SEQUENCE [LARGE SCALE GENOMIC DNA]</scope>
    <source>
        <strain evidence="1">4086291</strain>
    </source>
</reference>
<name>A0A1X6PFW6_PORUM</name>
<proteinExistence type="predicted"/>
<evidence type="ECO:0000313" key="1">
    <source>
        <dbReference type="EMBL" id="OSX79747.1"/>
    </source>
</evidence>
<organism evidence="1 2">
    <name type="scientific">Porphyra umbilicalis</name>
    <name type="common">Purple laver</name>
    <name type="synonym">Red alga</name>
    <dbReference type="NCBI Taxonomy" id="2786"/>
    <lineage>
        <taxon>Eukaryota</taxon>
        <taxon>Rhodophyta</taxon>
        <taxon>Bangiophyceae</taxon>
        <taxon>Bangiales</taxon>
        <taxon>Bangiaceae</taxon>
        <taxon>Porphyra</taxon>
    </lineage>
</organism>
<accession>A0A1X6PFW6</accession>
<protein>
    <submittedName>
        <fullName evidence="1">Uncharacterized protein</fullName>
    </submittedName>
</protein>